<dbReference type="EMBL" id="FPHN01000263">
    <property type="protein sequence ID" value="SFV69042.1"/>
    <property type="molecule type" value="Genomic_DNA"/>
</dbReference>
<accession>A0A1W1CTN1</accession>
<protein>
    <submittedName>
        <fullName evidence="1">Uncharacterized protein</fullName>
    </submittedName>
</protein>
<name>A0A1W1CTN1_9ZZZZ</name>
<reference evidence="1" key="1">
    <citation type="submission" date="2016-10" db="EMBL/GenBank/DDBJ databases">
        <authorList>
            <person name="de Groot N.N."/>
        </authorList>
    </citation>
    <scope>NUCLEOTIDE SEQUENCE</scope>
</reference>
<dbReference type="AlphaFoldDB" id="A0A1W1CTN1"/>
<evidence type="ECO:0000313" key="1">
    <source>
        <dbReference type="EMBL" id="SFV69042.1"/>
    </source>
</evidence>
<gene>
    <name evidence="1" type="ORF">MNB_SV-14-1847</name>
</gene>
<proteinExistence type="predicted"/>
<sequence length="375" mass="43354">MRLIATMGASGIKHKHTYLVNDKSYKSELSFMALAKANNITDIVVIGTEKSKESIQTVLDKNPNIEMVVIESDNVEDVFQKSLEYISQDTILDLTQGYRHYPMLTLLASVFLQNSSSKNIKDIFYAQVEDENCQAYKESCKYRFTSLIKYLDIANMARIINTFNNTLLTLDYEINSNEFNQIKKGLNSVTSELFSNNFQGSKIKAEEIEKIVNQILEDRSLEIIEEHLIHLKKELQTIQNLIRIKESKTLLNVSKYFRKKGILLHSITLLYESMVAFLDEKINNQKCNTYKDKNGKIKNSDVYKRRNCLKLKMGNCNYYLYKNNIPKCQKYSNLLRKIDELRNTSAHAHTTGTYQENLKEEIDKGISFLRPIIGG</sequence>
<organism evidence="1">
    <name type="scientific">hydrothermal vent metagenome</name>
    <dbReference type="NCBI Taxonomy" id="652676"/>
    <lineage>
        <taxon>unclassified sequences</taxon>
        <taxon>metagenomes</taxon>
        <taxon>ecological metagenomes</taxon>
    </lineage>
</organism>